<gene>
    <name evidence="1" type="ordered locus">Sthe_2067</name>
</gene>
<organism evidence="1 2">
    <name type="scientific">Sphaerobacter thermophilus (strain ATCC 49802 / DSM 20745 / KCCM 41009 / NCIMB 13125 / S 6022)</name>
    <dbReference type="NCBI Taxonomy" id="479434"/>
    <lineage>
        <taxon>Bacteria</taxon>
        <taxon>Pseudomonadati</taxon>
        <taxon>Thermomicrobiota</taxon>
        <taxon>Thermomicrobia</taxon>
        <taxon>Sphaerobacterales</taxon>
        <taxon>Sphaerobacterineae</taxon>
        <taxon>Sphaerobacteraceae</taxon>
        <taxon>Sphaerobacter</taxon>
    </lineage>
</organism>
<proteinExistence type="predicted"/>
<accession>D1C5U5</accession>
<evidence type="ECO:0000313" key="2">
    <source>
        <dbReference type="Proteomes" id="UP000002027"/>
    </source>
</evidence>
<dbReference type="AlphaFoldDB" id="D1C5U5"/>
<name>D1C5U5_SPHTD</name>
<dbReference type="InParanoid" id="D1C5U5"/>
<dbReference type="STRING" id="479434.Sthe_2067"/>
<reference evidence="1 2" key="2">
    <citation type="journal article" date="2010" name="Stand. Genomic Sci.">
        <title>Complete genome sequence of Desulfohalobium retbaense type strain (HR(100)).</title>
        <authorList>
            <person name="Spring S."/>
            <person name="Nolan M."/>
            <person name="Lapidus A."/>
            <person name="Glavina Del Rio T."/>
            <person name="Copeland A."/>
            <person name="Tice H."/>
            <person name="Cheng J.F."/>
            <person name="Lucas S."/>
            <person name="Land M."/>
            <person name="Chen F."/>
            <person name="Bruce D."/>
            <person name="Goodwin L."/>
            <person name="Pitluck S."/>
            <person name="Ivanova N."/>
            <person name="Mavromatis K."/>
            <person name="Mikhailova N."/>
            <person name="Pati A."/>
            <person name="Chen A."/>
            <person name="Palaniappan K."/>
            <person name="Hauser L."/>
            <person name="Chang Y.J."/>
            <person name="Jeffries C.D."/>
            <person name="Munk C."/>
            <person name="Kiss H."/>
            <person name="Chain P."/>
            <person name="Han C."/>
            <person name="Brettin T."/>
            <person name="Detter J.C."/>
            <person name="Schuler E."/>
            <person name="Goker M."/>
            <person name="Rohde M."/>
            <person name="Bristow J."/>
            <person name="Eisen J.A."/>
            <person name="Markowitz V."/>
            <person name="Hugenholtz P."/>
            <person name="Kyrpides N.C."/>
            <person name="Klenk H.P."/>
        </authorList>
    </citation>
    <scope>NUCLEOTIDE SEQUENCE [LARGE SCALE GENOMIC DNA]</scope>
    <source>
        <strain evidence="2">ATCC 49802 / DSM 20745 / S 6022</strain>
    </source>
</reference>
<dbReference type="OrthoDB" id="158166at2"/>
<dbReference type="Gene3D" id="3.40.30.10">
    <property type="entry name" value="Glutaredoxin"/>
    <property type="match status" value="1"/>
</dbReference>
<reference evidence="2" key="1">
    <citation type="submission" date="2009-11" db="EMBL/GenBank/DDBJ databases">
        <title>The complete chromosome 1 of Sphaerobacter thermophilus DSM 20745.</title>
        <authorList>
            <person name="Lucas S."/>
            <person name="Copeland A."/>
            <person name="Lapidus A."/>
            <person name="Glavina del Rio T."/>
            <person name="Dalin E."/>
            <person name="Tice H."/>
            <person name="Bruce D."/>
            <person name="Goodwin L."/>
            <person name="Pitluck S."/>
            <person name="Kyrpides N."/>
            <person name="Mavromatis K."/>
            <person name="Ivanova N."/>
            <person name="Mikhailova N."/>
            <person name="LaButti K.M."/>
            <person name="Clum A."/>
            <person name="Sun H.I."/>
            <person name="Brettin T."/>
            <person name="Detter J.C."/>
            <person name="Han C."/>
            <person name="Larimer F."/>
            <person name="Land M."/>
            <person name="Hauser L."/>
            <person name="Markowitz V."/>
            <person name="Cheng J.F."/>
            <person name="Hugenholtz P."/>
            <person name="Woyke T."/>
            <person name="Wu D."/>
            <person name="Steenblock K."/>
            <person name="Schneider S."/>
            <person name="Pukall R."/>
            <person name="Goeker M."/>
            <person name="Klenk H.P."/>
            <person name="Eisen J.A."/>
        </authorList>
    </citation>
    <scope>NUCLEOTIDE SEQUENCE [LARGE SCALE GENOMIC DNA]</scope>
    <source>
        <strain evidence="2">ATCC 49802 / DSM 20745 / S 6022</strain>
    </source>
</reference>
<sequence>MLAAERWPQATSVDDYIARMEQNRERYLENIERTEITATDREVFGREPLRILVLTEDWCGDSAQFIPVIARLAREVPTVEVRILRRDQHRDLNALYPRKDGYLAIPVLIVMDKDLNVLGVLVERPERATEEIAAETRRFQLANPHLPGINRTVDRMPEETRAAVKANIARWRVGQQDRFARYLLEDLAALIQRARSERVA</sequence>
<dbReference type="EMBL" id="CP001823">
    <property type="protein sequence ID" value="ACZ39497.1"/>
    <property type="molecule type" value="Genomic_DNA"/>
</dbReference>
<dbReference type="InterPro" id="IPR036249">
    <property type="entry name" value="Thioredoxin-like_sf"/>
</dbReference>
<evidence type="ECO:0000313" key="1">
    <source>
        <dbReference type="EMBL" id="ACZ39497.1"/>
    </source>
</evidence>
<dbReference type="SUPFAM" id="SSF52833">
    <property type="entry name" value="Thioredoxin-like"/>
    <property type="match status" value="1"/>
</dbReference>
<dbReference type="eggNOG" id="COG0526">
    <property type="taxonomic scope" value="Bacteria"/>
</dbReference>
<dbReference type="Proteomes" id="UP000002027">
    <property type="component" value="Chromosome 1"/>
</dbReference>
<evidence type="ECO:0008006" key="3">
    <source>
        <dbReference type="Google" id="ProtNLM"/>
    </source>
</evidence>
<keyword evidence="2" id="KW-1185">Reference proteome</keyword>
<dbReference type="HOGENOM" id="CLU_1365476_0_0_0"/>
<dbReference type="Pfam" id="PF14595">
    <property type="entry name" value="Thioredoxin_9"/>
    <property type="match status" value="1"/>
</dbReference>
<protein>
    <recommendedName>
        <fullName evidence="3">Thioredoxin family protein</fullName>
    </recommendedName>
</protein>
<dbReference type="KEGG" id="sti:Sthe_2067"/>